<keyword evidence="1" id="KW-0046">Antibiotic resistance</keyword>
<dbReference type="GO" id="GO:0016410">
    <property type="term" value="F:N-acyltransferase activity"/>
    <property type="evidence" value="ECO:0007669"/>
    <property type="project" value="TreeGrafter"/>
</dbReference>
<evidence type="ECO:0000313" key="4">
    <source>
        <dbReference type="Proteomes" id="UP000182788"/>
    </source>
</evidence>
<comment type="caution">
    <text evidence="3">The sequence shown here is derived from an EMBL/GenBank/DDBJ whole genome shotgun (WGS) entry which is preliminary data.</text>
</comment>
<evidence type="ECO:0000259" key="2">
    <source>
        <dbReference type="PROSITE" id="PS51186"/>
    </source>
</evidence>
<dbReference type="GO" id="GO:0046677">
    <property type="term" value="P:response to antibiotic"/>
    <property type="evidence" value="ECO:0007669"/>
    <property type="project" value="UniProtKB-KW"/>
</dbReference>
<evidence type="ECO:0000256" key="1">
    <source>
        <dbReference type="ARBA" id="ARBA00023251"/>
    </source>
</evidence>
<dbReference type="AlphaFoldDB" id="A0A1J9VQV2"/>
<gene>
    <name evidence="3" type="ORF">BAU28_01165</name>
</gene>
<dbReference type="InterPro" id="IPR000182">
    <property type="entry name" value="GNAT_dom"/>
</dbReference>
<dbReference type="Gene3D" id="3.40.630.30">
    <property type="match status" value="1"/>
</dbReference>
<keyword evidence="3" id="KW-0808">Transferase</keyword>
<protein>
    <submittedName>
        <fullName evidence="3">GNAT family N-acetyltransferase</fullName>
    </submittedName>
</protein>
<evidence type="ECO:0000313" key="3">
    <source>
        <dbReference type="EMBL" id="OJD77876.1"/>
    </source>
</evidence>
<organism evidence="3 4">
    <name type="scientific">Bacillus paramycoides</name>
    <dbReference type="NCBI Taxonomy" id="2026194"/>
    <lineage>
        <taxon>Bacteria</taxon>
        <taxon>Bacillati</taxon>
        <taxon>Bacillota</taxon>
        <taxon>Bacilli</taxon>
        <taxon>Bacillales</taxon>
        <taxon>Bacillaceae</taxon>
        <taxon>Bacillus</taxon>
        <taxon>Bacillus cereus group</taxon>
    </lineage>
</organism>
<dbReference type="CDD" id="cd04301">
    <property type="entry name" value="NAT_SF"/>
    <property type="match status" value="1"/>
</dbReference>
<name>A0A1J9VQV2_9BACI</name>
<reference evidence="3 4" key="1">
    <citation type="submission" date="2016-06" db="EMBL/GenBank/DDBJ databases">
        <title>First insights into the genetic diversity and population structure of in the Bacillus cereus group bacteria from diverse marine environments.</title>
        <authorList>
            <person name="Liu Y."/>
            <person name="Lai Q."/>
            <person name="Shao Z."/>
        </authorList>
    </citation>
    <scope>NUCLEOTIDE SEQUENCE [LARGE SCALE GENOMIC DNA]</scope>
    <source>
        <strain evidence="3 4">NH24A2</strain>
    </source>
</reference>
<dbReference type="PANTHER" id="PTHR31438">
    <property type="entry name" value="LYSINE N-ACYLTRANSFERASE C17G9.06C-RELATED"/>
    <property type="match status" value="1"/>
</dbReference>
<dbReference type="RefSeq" id="WP_071719241.1">
    <property type="nucleotide sequence ID" value="NZ_CBCSHB010000004.1"/>
</dbReference>
<dbReference type="EMBL" id="MAOI01000079">
    <property type="protein sequence ID" value="OJD77876.1"/>
    <property type="molecule type" value="Genomic_DNA"/>
</dbReference>
<proteinExistence type="predicted"/>
<dbReference type="GeneID" id="87593037"/>
<sequence>MLFQEGNLFVRYVNDKDASIISKWLTDPEVLQYYEGRDNPQSVEKVLDHFIHNPNSNEKRCLVEFDEMPIGYIQMYPVDSEWKALYGYEESQNVWGMDQFIGEPAYWGKGIGTDLVQAAITYIMEKIGVEAIAMDPRVNNVRAISCYEKCGFRKVKVLKEHELHEGKLEDCWMVEYNKNKGSCVK</sequence>
<dbReference type="Pfam" id="PF13523">
    <property type="entry name" value="Acetyltransf_8"/>
    <property type="match status" value="1"/>
</dbReference>
<dbReference type="PANTHER" id="PTHR31438:SF1">
    <property type="entry name" value="LYSINE N-ACYLTRANSFERASE C17G9.06C-RELATED"/>
    <property type="match status" value="1"/>
</dbReference>
<dbReference type="PROSITE" id="PS51186">
    <property type="entry name" value="GNAT"/>
    <property type="match status" value="1"/>
</dbReference>
<feature type="domain" description="N-acetyltransferase" evidence="2">
    <location>
        <begin position="8"/>
        <end position="178"/>
    </location>
</feature>
<dbReference type="Proteomes" id="UP000182788">
    <property type="component" value="Unassembled WGS sequence"/>
</dbReference>
<dbReference type="InterPro" id="IPR016181">
    <property type="entry name" value="Acyl_CoA_acyltransferase"/>
</dbReference>
<accession>A0A1J9VQV2</accession>
<dbReference type="SUPFAM" id="SSF55729">
    <property type="entry name" value="Acyl-CoA N-acyltransferases (Nat)"/>
    <property type="match status" value="1"/>
</dbReference>